<evidence type="ECO:0000313" key="2">
    <source>
        <dbReference type="Proteomes" id="UP000298460"/>
    </source>
</evidence>
<keyword evidence="2" id="KW-1185">Reference proteome</keyword>
<reference evidence="1 2" key="1">
    <citation type="submission" date="2019-03" db="EMBL/GenBank/DDBJ databases">
        <title>Draft Genome Sequence of Desulfosporosinus fructosivorans Strain 63.6F, Isolated from Marine Sediment in the Baltic Sea.</title>
        <authorList>
            <person name="Hausmann B."/>
            <person name="Vandieken V."/>
            <person name="Pjevac P."/>
            <person name="Schreck K."/>
            <person name="Herbold C.W."/>
            <person name="Loy A."/>
        </authorList>
    </citation>
    <scope>NUCLEOTIDE SEQUENCE [LARGE SCALE GENOMIC DNA]</scope>
    <source>
        <strain evidence="1 2">63.6F</strain>
    </source>
</reference>
<organism evidence="1 2">
    <name type="scientific">Desulfosporosinus fructosivorans</name>
    <dbReference type="NCBI Taxonomy" id="2018669"/>
    <lineage>
        <taxon>Bacteria</taxon>
        <taxon>Bacillati</taxon>
        <taxon>Bacillota</taxon>
        <taxon>Clostridia</taxon>
        <taxon>Eubacteriales</taxon>
        <taxon>Desulfitobacteriaceae</taxon>
        <taxon>Desulfosporosinus</taxon>
    </lineage>
</organism>
<dbReference type="Proteomes" id="UP000298460">
    <property type="component" value="Unassembled WGS sequence"/>
</dbReference>
<dbReference type="RefSeq" id="WP_135550799.1">
    <property type="nucleotide sequence ID" value="NZ_SPQQ01000010.1"/>
</dbReference>
<dbReference type="AlphaFoldDB" id="A0A4Z0QZI3"/>
<name>A0A4Z0QZI3_9FIRM</name>
<accession>A0A4Z0QZI3</accession>
<sequence>MVMKRQNITLDPVVYKCFSEIAEKKGIQTSTWVNAKMKSFIEEEGGNMTPFDLAKENDTIYGCHIDGVCGTEMQDFCEELKLLLLKYGITNIQTSLSTLAQISIIEGNLLVLGTVIKGSGEITNPKDEGYDNIKLAKEYGLDA</sequence>
<proteinExistence type="predicted"/>
<dbReference type="OrthoDB" id="1935691at2"/>
<gene>
    <name evidence="1" type="ORF">E4K67_22340</name>
</gene>
<dbReference type="EMBL" id="SPQQ01000010">
    <property type="protein sequence ID" value="TGE35860.1"/>
    <property type="molecule type" value="Genomic_DNA"/>
</dbReference>
<protein>
    <submittedName>
        <fullName evidence="1">Uncharacterized protein</fullName>
    </submittedName>
</protein>
<evidence type="ECO:0000313" key="1">
    <source>
        <dbReference type="EMBL" id="TGE35860.1"/>
    </source>
</evidence>
<comment type="caution">
    <text evidence="1">The sequence shown here is derived from an EMBL/GenBank/DDBJ whole genome shotgun (WGS) entry which is preliminary data.</text>
</comment>